<feature type="transmembrane region" description="Helical" evidence="1">
    <location>
        <begin position="9"/>
        <end position="27"/>
    </location>
</feature>
<evidence type="ECO:0000313" key="2">
    <source>
        <dbReference type="EMBL" id="MDS1309449.1"/>
    </source>
</evidence>
<comment type="caution">
    <text evidence="2">The sequence shown here is derived from an EMBL/GenBank/DDBJ whole genome shotgun (WGS) entry which is preliminary data.</text>
</comment>
<dbReference type="RefSeq" id="WP_310965728.1">
    <property type="nucleotide sequence ID" value="NZ_JAVMBO010000007.1"/>
</dbReference>
<keyword evidence="1" id="KW-1133">Transmembrane helix</keyword>
<dbReference type="PANTHER" id="PTHR32309:SF13">
    <property type="entry name" value="FERRIC ENTEROBACTIN TRANSPORT PROTEIN FEPE"/>
    <property type="match status" value="1"/>
</dbReference>
<dbReference type="EMBL" id="JAVMBO010000007">
    <property type="protein sequence ID" value="MDS1309449.1"/>
    <property type="molecule type" value="Genomic_DNA"/>
</dbReference>
<feature type="transmembrane region" description="Helical" evidence="1">
    <location>
        <begin position="335"/>
        <end position="356"/>
    </location>
</feature>
<dbReference type="Proteomes" id="UP001267407">
    <property type="component" value="Unassembled WGS sequence"/>
</dbReference>
<protein>
    <submittedName>
        <fullName evidence="2">Chain-length determining protein</fullName>
    </submittedName>
</protein>
<keyword evidence="1" id="KW-0472">Membrane</keyword>
<keyword evidence="3" id="KW-1185">Reference proteome</keyword>
<reference evidence="2" key="1">
    <citation type="submission" date="2023-09" db="EMBL/GenBank/DDBJ databases">
        <title>Marinobacter sediminicola sp. nov. and Marinobacter maritimum sp. nov., isolated from marine sediment.</title>
        <authorList>
            <person name="An J."/>
        </authorList>
    </citation>
    <scope>NUCLEOTIDE SEQUENCE</scope>
    <source>
        <strain evidence="2">F60267</strain>
    </source>
</reference>
<dbReference type="PANTHER" id="PTHR32309">
    <property type="entry name" value="TYROSINE-PROTEIN KINASE"/>
    <property type="match status" value="1"/>
</dbReference>
<sequence length="361" mass="40786">MIQFCKRNPFWVVAAMATLLAIIYWGLMATDRYVSRAHIVLQTPEIVPSGLNVSSLLSGTSGSGDLLLLKDHLESVVMLKTLQKRLDLRGHYAQADIDVFSRFSNESAPIEKFHGYMQKRINILFDDYSSVLKIEVQAYTPEMAQKIVEALLEEGERHMNRMGQRLAAEQVDFIDKQAQALEARLFEARDAMLSYQNQHGLVAPTQTIEAIFTTVSRLESELAVLRARTAAQSSYQSASSPEIRRLKAEIQSIEEQIDIEKEKMARQGGDALNKVSAEYETLQMRAQFALELYSSALTTLETTRVEAARKLKQVSVLEFPTLPEYPIKPDRTYNIIVFGIFAILFAAIMQMVMAVIRDHSD</sequence>
<evidence type="ECO:0000313" key="3">
    <source>
        <dbReference type="Proteomes" id="UP001267407"/>
    </source>
</evidence>
<organism evidence="2 3">
    <name type="scientific">Marinobacter xiaoshiensis</name>
    <dbReference type="NCBI Taxonomy" id="3073652"/>
    <lineage>
        <taxon>Bacteria</taxon>
        <taxon>Pseudomonadati</taxon>
        <taxon>Pseudomonadota</taxon>
        <taxon>Gammaproteobacteria</taxon>
        <taxon>Pseudomonadales</taxon>
        <taxon>Marinobacteraceae</taxon>
        <taxon>Marinobacter</taxon>
    </lineage>
</organism>
<proteinExistence type="predicted"/>
<name>A0ABU2HEJ4_9GAMM</name>
<gene>
    <name evidence="2" type="ORF">RKA07_04905</name>
</gene>
<keyword evidence="1" id="KW-0812">Transmembrane</keyword>
<accession>A0ABU2HEJ4</accession>
<evidence type="ECO:0000256" key="1">
    <source>
        <dbReference type="SAM" id="Phobius"/>
    </source>
</evidence>
<dbReference type="InterPro" id="IPR050445">
    <property type="entry name" value="Bact_polysacc_biosynth/exp"/>
</dbReference>